<reference evidence="1 2" key="1">
    <citation type="submission" date="2021-08" db="EMBL/GenBank/DDBJ databases">
        <authorList>
            <person name="Zhang D."/>
            <person name="Zhang A."/>
            <person name="Wang L."/>
        </authorList>
    </citation>
    <scope>NUCLEOTIDE SEQUENCE [LARGE SCALE GENOMIC DNA]</scope>
    <source>
        <strain evidence="1 2">WL0086</strain>
    </source>
</reference>
<dbReference type="InterPro" id="IPR003787">
    <property type="entry name" value="Sulphur_relay_DsrE/F-like"/>
</dbReference>
<dbReference type="EMBL" id="CP139781">
    <property type="protein sequence ID" value="WRQ86569.1"/>
    <property type="molecule type" value="Genomic_DNA"/>
</dbReference>
<protein>
    <submittedName>
        <fullName evidence="1">DsrE family protein</fullName>
    </submittedName>
</protein>
<dbReference type="Pfam" id="PF02635">
    <property type="entry name" value="DsrE"/>
    <property type="match status" value="1"/>
</dbReference>
<reference evidence="1 2" key="2">
    <citation type="submission" date="2023-12" db="EMBL/GenBank/DDBJ databases">
        <title>Description of an unclassified Opitutus bacterium of Verrucomicrobiota.</title>
        <authorList>
            <person name="Zhang D.-F."/>
        </authorList>
    </citation>
    <scope>NUCLEOTIDE SEQUENCE [LARGE SCALE GENOMIC DNA]</scope>
    <source>
        <strain evidence="1 2">WL0086</strain>
    </source>
</reference>
<dbReference type="InterPro" id="IPR027396">
    <property type="entry name" value="DsrEFH-like"/>
</dbReference>
<organism evidence="1 2">
    <name type="scientific">Actomonas aquatica</name>
    <dbReference type="NCBI Taxonomy" id="2866162"/>
    <lineage>
        <taxon>Bacteria</taxon>
        <taxon>Pseudomonadati</taxon>
        <taxon>Verrucomicrobiota</taxon>
        <taxon>Opitutia</taxon>
        <taxon>Opitutales</taxon>
        <taxon>Opitutaceae</taxon>
        <taxon>Actomonas</taxon>
    </lineage>
</organism>
<dbReference type="SUPFAM" id="SSF75169">
    <property type="entry name" value="DsrEFH-like"/>
    <property type="match status" value="1"/>
</dbReference>
<evidence type="ECO:0000313" key="1">
    <source>
        <dbReference type="EMBL" id="WRQ86569.1"/>
    </source>
</evidence>
<sequence>MQLGIILSQTDPETVFNGLRLANFSRQQGDSVKVFLLGRGVELDHINDPRFDARAQATALLAAGGEILACGTCLKLRNAVGSELCPVSTMQDLYTLVRDSDRVVTL</sequence>
<evidence type="ECO:0000313" key="2">
    <source>
        <dbReference type="Proteomes" id="UP000738431"/>
    </source>
</evidence>
<dbReference type="Gene3D" id="3.40.1260.10">
    <property type="entry name" value="DsrEFH-like"/>
    <property type="match status" value="1"/>
</dbReference>
<keyword evidence="2" id="KW-1185">Reference proteome</keyword>
<dbReference type="Proteomes" id="UP000738431">
    <property type="component" value="Chromosome"/>
</dbReference>
<dbReference type="RefSeq" id="WP_221033029.1">
    <property type="nucleotide sequence ID" value="NZ_CP139781.1"/>
</dbReference>
<accession>A0ABZ1C4Q6</accession>
<proteinExistence type="predicted"/>
<name>A0ABZ1C4Q6_9BACT</name>
<gene>
    <name evidence="1" type="ORF">K1X11_017290</name>
</gene>